<dbReference type="AlphaFoldDB" id="X0XVI2"/>
<reference evidence="1" key="1">
    <citation type="journal article" date="2014" name="Front. Microbiol.">
        <title>High frequency of phylogenetically diverse reductive dehalogenase-homologous genes in deep subseafloor sedimentary metagenomes.</title>
        <authorList>
            <person name="Kawai M."/>
            <person name="Futagami T."/>
            <person name="Toyoda A."/>
            <person name="Takaki Y."/>
            <person name="Nishi S."/>
            <person name="Hori S."/>
            <person name="Arai W."/>
            <person name="Tsubouchi T."/>
            <person name="Morono Y."/>
            <person name="Uchiyama I."/>
            <person name="Ito T."/>
            <person name="Fujiyama A."/>
            <person name="Inagaki F."/>
            <person name="Takami H."/>
        </authorList>
    </citation>
    <scope>NUCLEOTIDE SEQUENCE</scope>
    <source>
        <strain evidence="1">Expedition CK06-06</strain>
    </source>
</reference>
<comment type="caution">
    <text evidence="1">The sequence shown here is derived from an EMBL/GenBank/DDBJ whole genome shotgun (WGS) entry which is preliminary data.</text>
</comment>
<proteinExistence type="predicted"/>
<gene>
    <name evidence="1" type="ORF">S01H1_69728</name>
</gene>
<organism evidence="1">
    <name type="scientific">marine sediment metagenome</name>
    <dbReference type="NCBI Taxonomy" id="412755"/>
    <lineage>
        <taxon>unclassified sequences</taxon>
        <taxon>metagenomes</taxon>
        <taxon>ecological metagenomes</taxon>
    </lineage>
</organism>
<dbReference type="EMBL" id="BARS01046316">
    <property type="protein sequence ID" value="GAG28806.1"/>
    <property type="molecule type" value="Genomic_DNA"/>
</dbReference>
<feature type="non-terminal residue" evidence="1">
    <location>
        <position position="1"/>
    </location>
</feature>
<name>X0XVI2_9ZZZZ</name>
<accession>X0XVI2</accession>
<evidence type="ECO:0000313" key="1">
    <source>
        <dbReference type="EMBL" id="GAG28806.1"/>
    </source>
</evidence>
<protein>
    <submittedName>
        <fullName evidence="1">Uncharacterized protein</fullName>
    </submittedName>
</protein>
<sequence>TAAVFHIGYSGWYKLARFMGVIQSYKVVDLETEFSNGCFVCTSNADSGFTHAPQIMGHHLPANSSVPALLRAHRNRIRQYLRKNPDVQAISIHSLQDAIESQNRQNAVQCAYRKSIDGTVLQEEMDKIAGPEMQEQGQEVVYEMQRLEDEAEGNREEHQ</sequence>